<reference evidence="3" key="1">
    <citation type="submission" date="2019-01" db="EMBL/GenBank/DDBJ databases">
        <title>Anaerobic oxidation of ethane by archaea from a marine hydrocarbon seep.</title>
        <authorList>
            <person name="Musat F."/>
        </authorList>
    </citation>
    <scope>NUCLEOTIDE SEQUENCE [LARGE SCALE GENOMIC DNA]</scope>
</reference>
<dbReference type="Gene3D" id="3.30.1330.100">
    <property type="entry name" value="CofE-like"/>
    <property type="match status" value="1"/>
</dbReference>
<feature type="domain" description="Coenzyme F420:L-glutamate ligase-like" evidence="1">
    <location>
        <begin position="2"/>
        <end position="38"/>
    </location>
</feature>
<evidence type="ECO:0000313" key="2">
    <source>
        <dbReference type="EMBL" id="RZB28843.1"/>
    </source>
</evidence>
<dbReference type="EMBL" id="RPGO01000034">
    <property type="protein sequence ID" value="RZB28843.1"/>
    <property type="molecule type" value="Genomic_DNA"/>
</dbReference>
<dbReference type="SUPFAM" id="SSF144010">
    <property type="entry name" value="CofE-like"/>
    <property type="match status" value="1"/>
</dbReference>
<organism evidence="2 3">
    <name type="scientific">Candidatus Argoarchaeum ethanivorans</name>
    <dbReference type="NCBI Taxonomy" id="2608793"/>
    <lineage>
        <taxon>Archaea</taxon>
        <taxon>Methanobacteriati</taxon>
        <taxon>Methanobacteriota</taxon>
        <taxon>Stenosarchaea group</taxon>
        <taxon>Methanomicrobia</taxon>
        <taxon>Methanosarcinales</taxon>
        <taxon>Methanosarcinales incertae sedis</taxon>
        <taxon>GOM Arc I cluster</taxon>
        <taxon>Candidatus Argoarchaeum</taxon>
    </lineage>
</organism>
<dbReference type="InterPro" id="IPR002847">
    <property type="entry name" value="F420-0_gamma-glut_ligase-dom"/>
</dbReference>
<gene>
    <name evidence="2" type="ORF">AEth_01719</name>
</gene>
<dbReference type="AlphaFoldDB" id="A0A8B3S0M2"/>
<dbReference type="Proteomes" id="UP000291831">
    <property type="component" value="Unassembled WGS sequence"/>
</dbReference>
<sequence>MACSGIEPVEDARGSSDLYGKRLENHAKAIADNLTGCSTTDDGRSR</sequence>
<comment type="caution">
    <text evidence="2">The sequence shown here is derived from an EMBL/GenBank/DDBJ whole genome shotgun (WGS) entry which is preliminary data.</text>
</comment>
<protein>
    <recommendedName>
        <fullName evidence="1">Coenzyme F420:L-glutamate ligase-like domain-containing protein</fullName>
    </recommendedName>
</protein>
<evidence type="ECO:0000259" key="1">
    <source>
        <dbReference type="Pfam" id="PF01996"/>
    </source>
</evidence>
<evidence type="ECO:0000313" key="3">
    <source>
        <dbReference type="Proteomes" id="UP000291831"/>
    </source>
</evidence>
<dbReference type="Pfam" id="PF01996">
    <property type="entry name" value="F420_ligase"/>
    <property type="match status" value="1"/>
</dbReference>
<name>A0A8B3S0M2_9EURY</name>
<proteinExistence type="predicted"/>
<accession>A0A8B3S0M2</accession>